<dbReference type="AlphaFoldDB" id="A0A1D7U123"/>
<reference evidence="1 2" key="1">
    <citation type="journal article" date="2015" name="Antonie Van Leeuwenhoek">
        <title>Bosea vaviloviae sp. nov., a new species of slow-growing rhizobia isolated from nodules of the relict species Vavilovia formosa (Stev.) Fed.</title>
        <authorList>
            <person name="Safronova V.I."/>
            <person name="Kuznetsova I.G."/>
            <person name="Sazanova A.L."/>
            <person name="Kimeklis A.K."/>
            <person name="Belimov A.A."/>
            <person name="Andronov E.E."/>
            <person name="Pinaev A.G."/>
            <person name="Chizhevskaya E.P."/>
            <person name="Pukhaev A.R."/>
            <person name="Popov K.P."/>
            <person name="Willems A."/>
            <person name="Tikhonovich I.A."/>
        </authorList>
    </citation>
    <scope>NUCLEOTIDE SEQUENCE [LARGE SCALE GENOMIC DNA]</scope>
    <source>
        <strain evidence="1 2">Vaf18</strain>
    </source>
</reference>
<keyword evidence="2" id="KW-1185">Reference proteome</keyword>
<organism evidence="1 2">
    <name type="scientific">Bosea vaviloviae</name>
    <dbReference type="NCBI Taxonomy" id="1526658"/>
    <lineage>
        <taxon>Bacteria</taxon>
        <taxon>Pseudomonadati</taxon>
        <taxon>Pseudomonadota</taxon>
        <taxon>Alphaproteobacteria</taxon>
        <taxon>Hyphomicrobiales</taxon>
        <taxon>Boseaceae</taxon>
        <taxon>Bosea</taxon>
    </lineage>
</organism>
<name>A0A1D7U123_9HYPH</name>
<dbReference type="Proteomes" id="UP000094969">
    <property type="component" value="Chromosome"/>
</dbReference>
<gene>
    <name evidence="1" type="ORF">BHK69_11910</name>
</gene>
<dbReference type="KEGG" id="bvv:BHK69_11910"/>
<accession>A0A1D7U123</accession>
<dbReference type="EMBL" id="CP017147">
    <property type="protein sequence ID" value="AOO81072.1"/>
    <property type="molecule type" value="Genomic_DNA"/>
</dbReference>
<evidence type="ECO:0000313" key="1">
    <source>
        <dbReference type="EMBL" id="AOO81072.1"/>
    </source>
</evidence>
<evidence type="ECO:0000313" key="2">
    <source>
        <dbReference type="Proteomes" id="UP000094969"/>
    </source>
</evidence>
<sequence>MLPSFQVANRFLDIPGLRSFVAATEEQEEDVAAFRVVDAISRPMIDLQFADAVAQEASVAGVASLQPKQARRDPTPGFGITYTSKPPIECRQNLNLHSRYVA</sequence>
<proteinExistence type="predicted"/>
<protein>
    <submittedName>
        <fullName evidence="1">Uncharacterized protein</fullName>
    </submittedName>
</protein>